<evidence type="ECO:0008006" key="5">
    <source>
        <dbReference type="Google" id="ProtNLM"/>
    </source>
</evidence>
<dbReference type="EMBL" id="JAEPRD010000111">
    <property type="protein sequence ID" value="KAG2198407.1"/>
    <property type="molecule type" value="Genomic_DNA"/>
</dbReference>
<feature type="binding site" evidence="2">
    <location>
        <position position="235"/>
    </location>
    <ligand>
        <name>a divalent metal cation</name>
        <dbReference type="ChEBI" id="CHEBI:60240"/>
        <label>1</label>
    </ligand>
</feature>
<dbReference type="SUPFAM" id="SSF102705">
    <property type="entry name" value="NIF3 (NGG1p interacting factor 3)-like"/>
    <property type="match status" value="1"/>
</dbReference>
<evidence type="ECO:0000256" key="2">
    <source>
        <dbReference type="PIRSR" id="PIRSR602678-1"/>
    </source>
</evidence>
<feature type="binding site" evidence="2">
    <location>
        <position position="70"/>
    </location>
    <ligand>
        <name>a divalent metal cation</name>
        <dbReference type="ChEBI" id="CHEBI:60240"/>
        <label>1</label>
    </ligand>
</feature>
<organism evidence="3 4">
    <name type="scientific">Mucor saturninus</name>
    <dbReference type="NCBI Taxonomy" id="64648"/>
    <lineage>
        <taxon>Eukaryota</taxon>
        <taxon>Fungi</taxon>
        <taxon>Fungi incertae sedis</taxon>
        <taxon>Mucoromycota</taxon>
        <taxon>Mucoromycotina</taxon>
        <taxon>Mucoromycetes</taxon>
        <taxon>Mucorales</taxon>
        <taxon>Mucorineae</taxon>
        <taxon>Mucoraceae</taxon>
        <taxon>Mucor</taxon>
    </lineage>
</organism>
<dbReference type="NCBIfam" id="TIGR00486">
    <property type="entry name" value="YbgI_SA1388"/>
    <property type="match status" value="1"/>
</dbReference>
<dbReference type="InterPro" id="IPR036069">
    <property type="entry name" value="DUF34/NIF3_sf"/>
</dbReference>
<dbReference type="GO" id="GO:0046872">
    <property type="term" value="F:metal ion binding"/>
    <property type="evidence" value="ECO:0007669"/>
    <property type="project" value="UniProtKB-KW"/>
</dbReference>
<protein>
    <recommendedName>
        <fullName evidence="5">NIF3-like protein 1</fullName>
    </recommendedName>
</protein>
<keyword evidence="4" id="KW-1185">Reference proteome</keyword>
<reference evidence="3" key="1">
    <citation type="submission" date="2020-12" db="EMBL/GenBank/DDBJ databases">
        <title>Metabolic potential, ecology and presence of endohyphal bacteria is reflected in genomic diversity of Mucoromycotina.</title>
        <authorList>
            <person name="Muszewska A."/>
            <person name="Okrasinska A."/>
            <person name="Steczkiewicz K."/>
            <person name="Drgas O."/>
            <person name="Orlowska M."/>
            <person name="Perlinska-Lenart U."/>
            <person name="Aleksandrzak-Piekarczyk T."/>
            <person name="Szatraj K."/>
            <person name="Zielenkiewicz U."/>
            <person name="Pilsyk S."/>
            <person name="Malc E."/>
            <person name="Mieczkowski P."/>
            <person name="Kruszewska J.S."/>
            <person name="Biernat P."/>
            <person name="Pawlowska J."/>
        </authorList>
    </citation>
    <scope>NUCLEOTIDE SEQUENCE</scope>
    <source>
        <strain evidence="3">WA0000017839</strain>
    </source>
</reference>
<sequence>MSLLSKVTRCMKTIAPLELAETSWDNVGVLVEPPFPCPKQSKVLLTIDLTHKVLEEALSDPKIGTIVSYHPPIFSSMKRLTSADVKQDIILKAIARGVGIYSPHTACDNCVNGVNDWLASGLGQGSSEAITPSVNPPVGQEQSGSGRIFRFTSPTELMTVVERVKKLTGLRHLRLATAENNTLVSSVAICAGSGSSVLGPVTADVYLTGEMGHHDVLAALAKNTSVILCEHTNTERGYLSAVLQPALSKALENDTSEEGEPIQVLVSKFDKDPLVII</sequence>
<dbReference type="FunFam" id="3.40.1390.30:FF:000001">
    <property type="entry name" value="GTP cyclohydrolase 1 type 2"/>
    <property type="match status" value="1"/>
</dbReference>
<comment type="caution">
    <text evidence="3">The sequence shown here is derived from an EMBL/GenBank/DDBJ whole genome shotgun (WGS) entry which is preliminary data.</text>
</comment>
<dbReference type="PANTHER" id="PTHR13799">
    <property type="entry name" value="NGG1 INTERACTING FACTOR 3"/>
    <property type="match status" value="1"/>
</dbReference>
<dbReference type="OrthoDB" id="3345469at2759"/>
<dbReference type="Pfam" id="PF01784">
    <property type="entry name" value="DUF34_NIF3"/>
    <property type="match status" value="1"/>
</dbReference>
<feature type="binding site" evidence="2">
    <location>
        <position position="231"/>
    </location>
    <ligand>
        <name>a divalent metal cation</name>
        <dbReference type="ChEBI" id="CHEBI:60240"/>
        <label>1</label>
    </ligand>
</feature>
<proteinExistence type="inferred from homology"/>
<keyword evidence="2" id="KW-0479">Metal-binding</keyword>
<dbReference type="Gene3D" id="3.40.1390.30">
    <property type="entry name" value="NIF3 (NGG1p interacting factor 3)-like"/>
    <property type="match status" value="1"/>
</dbReference>
<evidence type="ECO:0000256" key="1">
    <source>
        <dbReference type="ARBA" id="ARBA00006964"/>
    </source>
</evidence>
<name>A0A8H7QTF5_9FUNG</name>
<accession>A0A8H7QTF5</accession>
<dbReference type="PANTHER" id="PTHR13799:SF13">
    <property type="entry name" value="NIF3-LIKE PROTEIN 1"/>
    <property type="match status" value="1"/>
</dbReference>
<evidence type="ECO:0000313" key="3">
    <source>
        <dbReference type="EMBL" id="KAG2198407.1"/>
    </source>
</evidence>
<dbReference type="GO" id="GO:0005739">
    <property type="term" value="C:mitochondrion"/>
    <property type="evidence" value="ECO:0007669"/>
    <property type="project" value="TreeGrafter"/>
</dbReference>
<dbReference type="Proteomes" id="UP000603453">
    <property type="component" value="Unassembled WGS sequence"/>
</dbReference>
<feature type="binding site" evidence="2">
    <location>
        <position position="108"/>
    </location>
    <ligand>
        <name>a divalent metal cation</name>
        <dbReference type="ChEBI" id="CHEBI:60240"/>
        <label>1</label>
    </ligand>
</feature>
<comment type="similarity">
    <text evidence="1">Belongs to the GTP cyclohydrolase I type 2/NIF3 family.</text>
</comment>
<gene>
    <name evidence="3" type="ORF">INT47_008984</name>
</gene>
<evidence type="ECO:0000313" key="4">
    <source>
        <dbReference type="Proteomes" id="UP000603453"/>
    </source>
</evidence>
<dbReference type="AlphaFoldDB" id="A0A8H7QTF5"/>
<dbReference type="InterPro" id="IPR002678">
    <property type="entry name" value="DUF34/NIF3"/>
</dbReference>